<keyword evidence="2" id="KW-1185">Reference proteome</keyword>
<evidence type="ECO:0008006" key="3">
    <source>
        <dbReference type="Google" id="ProtNLM"/>
    </source>
</evidence>
<name>A0A0F7FHX3_9CREN</name>
<sequence>MSEPFTGVSGLIVEPGKNISLVLAVLDKQKPLCDFLKHAASCSEDKGLTLLDLWTTRGEFLTTVLIALTVQSPETLKSFTDCLSKNEAVKATSFSSSKWIGLAVESWGFPALPHTGRVLVLEKGFLEGFLREGWRLLGRSLGLALYHSAFSYGQEIASRLRALGLEGKDLLILASEVLRHLGYGRVYWEEFTDSKAIIVVHDSLECKSASGVPGYESSILRGIVAGIAGTVWQVDKSRVEARETACISRGDQACRIEVYLKTIGR</sequence>
<dbReference type="SUPFAM" id="SSF111126">
    <property type="entry name" value="Ligand-binding domain in the NO signalling and Golgi transport"/>
    <property type="match status" value="1"/>
</dbReference>
<organism evidence="1 2">
    <name type="scientific">Infirmifilum uzonense</name>
    <dbReference type="NCBI Taxonomy" id="1550241"/>
    <lineage>
        <taxon>Archaea</taxon>
        <taxon>Thermoproteota</taxon>
        <taxon>Thermoprotei</taxon>
        <taxon>Thermofilales</taxon>
        <taxon>Thermofilaceae</taxon>
        <taxon>Infirmifilum</taxon>
    </lineage>
</organism>
<gene>
    <name evidence="1" type="ORF">MA03_03280</name>
</gene>
<dbReference type="KEGG" id="thf:MA03_03280"/>
<dbReference type="InterPro" id="IPR024096">
    <property type="entry name" value="NO_sig/Golgi_transp_ligand-bd"/>
</dbReference>
<protein>
    <recommendedName>
        <fullName evidence="3">4-vinyl reductase 4VR domain-containing protein</fullName>
    </recommendedName>
</protein>
<dbReference type="AlphaFoldDB" id="A0A0F7FHX3"/>
<evidence type="ECO:0000313" key="2">
    <source>
        <dbReference type="Proteomes" id="UP000067434"/>
    </source>
</evidence>
<accession>A0A0F7FHX3</accession>
<reference evidence="1 2" key="1">
    <citation type="journal article" date="2015" name="Stand. Genomic Sci.">
        <title>Complete genome sequence of and proposal of Thermofilum uzonense sp. nov. a novel hyperthermophilic crenarchaeon and emended description of the genus Thermofilum.</title>
        <authorList>
            <person name="Toshchakov S.V."/>
            <person name="Korzhenkov A.A."/>
            <person name="Samarov N.I."/>
            <person name="Mazunin I.O."/>
            <person name="Mozhey O.I."/>
            <person name="Shmyr I.S."/>
            <person name="Derbikova K.S."/>
            <person name="Taranov E.A."/>
            <person name="Dominova I.N."/>
            <person name="Bonch-Osmolovskaya E.A."/>
            <person name="Patrushev M.V."/>
            <person name="Podosokorskaya O.A."/>
            <person name="Kublanov I.V."/>
        </authorList>
    </citation>
    <scope>NUCLEOTIDE SEQUENCE [LARGE SCALE GENOMIC DNA]</scope>
    <source>
        <strain evidence="1 2">1807-2</strain>
    </source>
</reference>
<proteinExistence type="predicted"/>
<dbReference type="RefSeq" id="WP_052883908.1">
    <property type="nucleotide sequence ID" value="NZ_CP009961.1"/>
</dbReference>
<dbReference type="HOGENOM" id="CLU_1048156_0_0_2"/>
<dbReference type="OrthoDB" id="371687at2157"/>
<dbReference type="Proteomes" id="UP000067434">
    <property type="component" value="Chromosome"/>
</dbReference>
<dbReference type="EMBL" id="CP009961">
    <property type="protein sequence ID" value="AKG38497.1"/>
    <property type="molecule type" value="Genomic_DNA"/>
</dbReference>
<dbReference type="STRING" id="1550241.MA03_03280"/>
<dbReference type="PATRIC" id="fig|1550241.5.peg.693"/>
<evidence type="ECO:0000313" key="1">
    <source>
        <dbReference type="EMBL" id="AKG38497.1"/>
    </source>
</evidence>
<dbReference type="Gene3D" id="3.30.1380.20">
    <property type="entry name" value="Trafficking protein particle complex subunit 3"/>
    <property type="match status" value="1"/>
</dbReference>
<dbReference type="GeneID" id="25401221"/>